<sequence>MTSFFLRKNITKSAKVLLEKEAEKIFSRNGQGLTFLEKGYKVMTYTKHPVQNDDLILAYSPNVIYSNERMNKIREVMRRRQCGFALFRVKEDTFCQVKQLKNYPEDLEARDTSQFFVTSETLEPVKFLESSPPP</sequence>
<evidence type="ECO:0000313" key="1">
    <source>
        <dbReference type="EMBL" id="MCZ4720039.1"/>
    </source>
</evidence>
<dbReference type="EMBL" id="JAPXIC010000080">
    <property type="protein sequence ID" value="MCZ4720039.1"/>
    <property type="molecule type" value="Genomic_DNA"/>
</dbReference>
<gene>
    <name evidence="2" type="ORF">NCTC12000_02135</name>
    <name evidence="1" type="ORF">O6C86_12565</name>
</gene>
<reference evidence="2 3" key="1">
    <citation type="submission" date="2018-06" db="EMBL/GenBank/DDBJ databases">
        <authorList>
            <consortium name="Pathogen Informatics"/>
            <person name="Doyle S."/>
        </authorList>
    </citation>
    <scope>NUCLEOTIDE SEQUENCE [LARGE SCALE GENOMIC DNA]</scope>
    <source>
        <strain evidence="2 3">NCTC12000</strain>
    </source>
</reference>
<dbReference type="AlphaFoldDB" id="A0A378K5Z7"/>
<protein>
    <submittedName>
        <fullName evidence="2">Uncharacterized protein</fullName>
    </submittedName>
</protein>
<dbReference type="OMA" id="HPIQNDD"/>
<name>A0A378K5Z7_LEGPN</name>
<reference evidence="1" key="2">
    <citation type="submission" date="2022-12" db="EMBL/GenBank/DDBJ databases">
        <title>Comparative genomics of Legionella pneumophila isolates from the West Bank and Germany support molecular epidemiology of Legionnaires disease.</title>
        <authorList>
            <person name="Zayed A.R."/>
            <person name="Bitar D.M."/>
            <person name="Steinert M."/>
            <person name="Lueck C."/>
            <person name="Brettar I."/>
            <person name="Hoefle M.G."/>
            <person name="Bunk B."/>
        </authorList>
    </citation>
    <scope>NUCLEOTIDE SEQUENCE</scope>
    <source>
        <strain evidence="1">H23</strain>
    </source>
</reference>
<proteinExistence type="predicted"/>
<dbReference type="Proteomes" id="UP001071279">
    <property type="component" value="Unassembled WGS sequence"/>
</dbReference>
<evidence type="ECO:0000313" key="3">
    <source>
        <dbReference type="Proteomes" id="UP000254631"/>
    </source>
</evidence>
<dbReference type="EMBL" id="UGOL01000001">
    <property type="protein sequence ID" value="STX80127.1"/>
    <property type="molecule type" value="Genomic_DNA"/>
</dbReference>
<accession>A0A378K5Z7</accession>
<organism evidence="2 3">
    <name type="scientific">Legionella pneumophila</name>
    <dbReference type="NCBI Taxonomy" id="446"/>
    <lineage>
        <taxon>Bacteria</taxon>
        <taxon>Pseudomonadati</taxon>
        <taxon>Pseudomonadota</taxon>
        <taxon>Gammaproteobacteria</taxon>
        <taxon>Legionellales</taxon>
        <taxon>Legionellaceae</taxon>
        <taxon>Legionella</taxon>
    </lineage>
</organism>
<evidence type="ECO:0000313" key="2">
    <source>
        <dbReference type="EMBL" id="STX80127.1"/>
    </source>
</evidence>
<dbReference type="Proteomes" id="UP000254631">
    <property type="component" value="Unassembled WGS sequence"/>
</dbReference>
<dbReference type="RefSeq" id="WP_011946865.1">
    <property type="nucleotide sequence ID" value="NZ_BAZA01000077.1"/>
</dbReference>